<dbReference type="Proteomes" id="UP001302316">
    <property type="component" value="Unassembled WGS sequence"/>
</dbReference>
<keyword evidence="3" id="KW-1185">Reference proteome</keyword>
<dbReference type="SUPFAM" id="SSF47413">
    <property type="entry name" value="lambda repressor-like DNA-binding domains"/>
    <property type="match status" value="1"/>
</dbReference>
<comment type="caution">
    <text evidence="2">The sequence shown here is derived from an EMBL/GenBank/DDBJ whole genome shotgun (WGS) entry which is preliminary data.</text>
</comment>
<evidence type="ECO:0000313" key="2">
    <source>
        <dbReference type="EMBL" id="MEA5446846.1"/>
    </source>
</evidence>
<dbReference type="Gene3D" id="1.10.260.40">
    <property type="entry name" value="lambda repressor-like DNA-binding domains"/>
    <property type="match status" value="1"/>
</dbReference>
<dbReference type="InterPro" id="IPR017507">
    <property type="entry name" value="Tscrpt_reg_HipB-like"/>
</dbReference>
<reference evidence="2 3" key="1">
    <citation type="submission" date="2023-12" db="EMBL/GenBank/DDBJ databases">
        <title>Whole-genome sequencing of halo(alkali)philic microorganisms from hypersaline lakes.</title>
        <authorList>
            <person name="Sorokin D.Y."/>
            <person name="Merkel A.Y."/>
            <person name="Messina E."/>
            <person name="Yakimov M."/>
        </authorList>
    </citation>
    <scope>NUCLEOTIDE SEQUENCE [LARGE SCALE GENOMIC DNA]</scope>
    <source>
        <strain evidence="2 3">AB-CW1</strain>
    </source>
</reference>
<name>A0AAP6MNJ8_9GAMM</name>
<dbReference type="GO" id="GO:0003677">
    <property type="term" value="F:DNA binding"/>
    <property type="evidence" value="ECO:0007669"/>
    <property type="project" value="InterPro"/>
</dbReference>
<sequence length="79" mass="8373">MDNSIPTGNIADVDTLGAAIRRRRKALGLTQADAAMVCGVGTRFLAELERGKPTAQIGKTLDILAGLGLELSLRPRERA</sequence>
<dbReference type="SMART" id="SM00530">
    <property type="entry name" value="HTH_XRE"/>
    <property type="match status" value="1"/>
</dbReference>
<dbReference type="Pfam" id="PF13560">
    <property type="entry name" value="HTH_31"/>
    <property type="match status" value="1"/>
</dbReference>
<evidence type="ECO:0000313" key="3">
    <source>
        <dbReference type="Proteomes" id="UP001302316"/>
    </source>
</evidence>
<dbReference type="AlphaFoldDB" id="A0AAP6MNJ8"/>
<dbReference type="EMBL" id="JAYGII010000067">
    <property type="protein sequence ID" value="MEA5446846.1"/>
    <property type="molecule type" value="Genomic_DNA"/>
</dbReference>
<organism evidence="2 3">
    <name type="scientific">Natronospira elongata</name>
    <dbReference type="NCBI Taxonomy" id="3110268"/>
    <lineage>
        <taxon>Bacteria</taxon>
        <taxon>Pseudomonadati</taxon>
        <taxon>Pseudomonadota</taxon>
        <taxon>Gammaproteobacteria</taxon>
        <taxon>Natronospirales</taxon>
        <taxon>Natronospiraceae</taxon>
        <taxon>Natronospira</taxon>
    </lineage>
</organism>
<dbReference type="PROSITE" id="PS50943">
    <property type="entry name" value="HTH_CROC1"/>
    <property type="match status" value="1"/>
</dbReference>
<dbReference type="NCBIfam" id="TIGR03070">
    <property type="entry name" value="couple_hipB"/>
    <property type="match status" value="1"/>
</dbReference>
<gene>
    <name evidence="2" type="ORF">VCB98_13545</name>
</gene>
<dbReference type="InterPro" id="IPR001387">
    <property type="entry name" value="Cro/C1-type_HTH"/>
</dbReference>
<accession>A0AAP6MNJ8</accession>
<protein>
    <submittedName>
        <fullName evidence="2">Helix-turn-helix transcriptional regulator</fullName>
    </submittedName>
</protein>
<evidence type="ECO:0000259" key="1">
    <source>
        <dbReference type="PROSITE" id="PS50943"/>
    </source>
</evidence>
<proteinExistence type="predicted"/>
<dbReference type="CDD" id="cd00093">
    <property type="entry name" value="HTH_XRE"/>
    <property type="match status" value="1"/>
</dbReference>
<dbReference type="InterPro" id="IPR010982">
    <property type="entry name" value="Lambda_DNA-bd_dom_sf"/>
</dbReference>
<dbReference type="RefSeq" id="WP_346053424.1">
    <property type="nucleotide sequence ID" value="NZ_JAYGII010000067.1"/>
</dbReference>
<feature type="domain" description="HTH cro/C1-type" evidence="1">
    <location>
        <begin position="20"/>
        <end position="74"/>
    </location>
</feature>